<evidence type="ECO:0000256" key="1">
    <source>
        <dbReference type="ARBA" id="ARBA00006432"/>
    </source>
</evidence>
<dbReference type="PROSITE" id="PS00455">
    <property type="entry name" value="AMP_BINDING"/>
    <property type="match status" value="1"/>
</dbReference>
<dbReference type="InterPro" id="IPR020845">
    <property type="entry name" value="AMP-binding_CS"/>
</dbReference>
<dbReference type="Gene3D" id="3.40.50.12780">
    <property type="entry name" value="N-terminal domain of ligase-like"/>
    <property type="match status" value="1"/>
</dbReference>
<accession>A0A410FU38</accession>
<dbReference type="GO" id="GO:0016878">
    <property type="term" value="F:acid-thiol ligase activity"/>
    <property type="evidence" value="ECO:0007669"/>
    <property type="project" value="UniProtKB-ARBA"/>
</dbReference>
<dbReference type="CDD" id="cd17631">
    <property type="entry name" value="FACL_FadD13-like"/>
    <property type="match status" value="1"/>
</dbReference>
<dbReference type="InterPro" id="IPR050237">
    <property type="entry name" value="ATP-dep_AMP-bd_enzyme"/>
</dbReference>
<gene>
    <name evidence="5" type="ORF">BIP78_0841</name>
</gene>
<evidence type="ECO:0000313" key="5">
    <source>
        <dbReference type="EMBL" id="QAA76607.1"/>
    </source>
</evidence>
<dbReference type="PANTHER" id="PTHR43767">
    <property type="entry name" value="LONG-CHAIN-FATTY-ACID--COA LIGASE"/>
    <property type="match status" value="1"/>
</dbReference>
<dbReference type="EMBL" id="CP034928">
    <property type="protein sequence ID" value="QAA76607.1"/>
    <property type="molecule type" value="Genomic_DNA"/>
</dbReference>
<dbReference type="PANTHER" id="PTHR43767:SF1">
    <property type="entry name" value="NONRIBOSOMAL PEPTIDE SYNTHASE PES1 (EUROFUNG)-RELATED"/>
    <property type="match status" value="1"/>
</dbReference>
<dbReference type="Pfam" id="PF00501">
    <property type="entry name" value="AMP-binding"/>
    <property type="match status" value="1"/>
</dbReference>
<dbReference type="InterPro" id="IPR025110">
    <property type="entry name" value="AMP-bd_C"/>
</dbReference>
<sequence length="515" mass="56235">MYETRTMDAAHLLSRRAELTPHRIAVVDRSDGRRYTYAELNVRACRTAHYLRALGVGVGDRVSILAHNSLVYLDLLYAVGKIGAVLAPLNWRLQPRELAYIVGDCTPKALFCGPEFADSARQIVAEAPVPHLVGVDGAAVGGRAYDREVAAHPEAEPPRTVVSEDHTYLLLYTSGTTGRPKGAMIPHRQVLWNCINTVASWGLTEHDVSPLFMPLFHAGGLFAFLTPLLYIGGRVVLVRTFDPDEVLRVIAEERCTVVLGVPTIYRMLLDAPGFARADFSSVRFFISGGAPLPVDLVREWMGKKGGVFRQGYGLTEVGANCFSMTDEDSVRKLGSVGKPIFHSEMRLVDDGGRQVSPGDPGELLIRGPHVCTGYWGNPQATAEAITDGWFRTGDVARMDDDGFYYIVGRAKDMIISGGENIYAAEVEAAFREHPAVQDAALIGMPDPKWGEVGLIVVVLKPGATATAEELQAFCGERLARYKVPKKVVFADALPYSAYGKVVKAELRARYLSGKE</sequence>
<feature type="domain" description="AMP-binding enzyme C-terminal" evidence="4">
    <location>
        <begin position="425"/>
        <end position="500"/>
    </location>
</feature>
<feature type="domain" description="AMP-dependent synthetase/ligase" evidence="3">
    <location>
        <begin position="14"/>
        <end position="375"/>
    </location>
</feature>
<evidence type="ECO:0000313" key="6">
    <source>
        <dbReference type="Proteomes" id="UP000287233"/>
    </source>
</evidence>
<proteinExistence type="inferred from homology"/>
<keyword evidence="2 5" id="KW-0436">Ligase</keyword>
<dbReference type="KEGG" id="bih:BIP78_0841"/>
<organism evidence="5 6">
    <name type="scientific">Bipolaricaulis sibiricus</name>
    <dbReference type="NCBI Taxonomy" id="2501609"/>
    <lineage>
        <taxon>Bacteria</taxon>
        <taxon>Candidatus Bipolaricaulota</taxon>
        <taxon>Candidatus Bipolaricaulia</taxon>
        <taxon>Candidatus Bipolaricaulales</taxon>
        <taxon>Candidatus Bipolaricaulaceae</taxon>
        <taxon>Candidatus Bipolaricaulis</taxon>
    </lineage>
</organism>
<protein>
    <submittedName>
        <fullName evidence="5">Long-chain-fatty-acid--CoA ligase</fullName>
    </submittedName>
</protein>
<dbReference type="NCBIfam" id="NF004837">
    <property type="entry name" value="PRK06187.1"/>
    <property type="match status" value="1"/>
</dbReference>
<dbReference type="Proteomes" id="UP000287233">
    <property type="component" value="Chromosome"/>
</dbReference>
<dbReference type="FunFam" id="3.30.300.30:FF:000008">
    <property type="entry name" value="2,3-dihydroxybenzoate-AMP ligase"/>
    <property type="match status" value="1"/>
</dbReference>
<evidence type="ECO:0000259" key="4">
    <source>
        <dbReference type="Pfam" id="PF13193"/>
    </source>
</evidence>
<dbReference type="InterPro" id="IPR045851">
    <property type="entry name" value="AMP-bd_C_sf"/>
</dbReference>
<dbReference type="InterPro" id="IPR000873">
    <property type="entry name" value="AMP-dep_synth/lig_dom"/>
</dbReference>
<comment type="similarity">
    <text evidence="1">Belongs to the ATP-dependent AMP-binding enzyme family.</text>
</comment>
<evidence type="ECO:0000256" key="2">
    <source>
        <dbReference type="ARBA" id="ARBA00022598"/>
    </source>
</evidence>
<reference evidence="6" key="1">
    <citation type="submission" date="2018-12" db="EMBL/GenBank/DDBJ databases">
        <title>Complete genome sequence of an uncultured bacterium of the candidate phylum Bipolaricaulota.</title>
        <authorList>
            <person name="Kadnikov V.V."/>
            <person name="Mardanov A.V."/>
            <person name="Beletsky A.V."/>
            <person name="Frank Y.A."/>
            <person name="Karnachuk O.V."/>
            <person name="Ravin N.V."/>
        </authorList>
    </citation>
    <scope>NUCLEOTIDE SEQUENCE [LARGE SCALE GENOMIC DNA]</scope>
</reference>
<dbReference type="AlphaFoldDB" id="A0A410FU38"/>
<evidence type="ECO:0000259" key="3">
    <source>
        <dbReference type="Pfam" id="PF00501"/>
    </source>
</evidence>
<dbReference type="InterPro" id="IPR042099">
    <property type="entry name" value="ANL_N_sf"/>
</dbReference>
<dbReference type="Pfam" id="PF13193">
    <property type="entry name" value="AMP-binding_C"/>
    <property type="match status" value="1"/>
</dbReference>
<dbReference type="Gene3D" id="3.30.300.30">
    <property type="match status" value="1"/>
</dbReference>
<dbReference type="SUPFAM" id="SSF56801">
    <property type="entry name" value="Acetyl-CoA synthetase-like"/>
    <property type="match status" value="1"/>
</dbReference>
<name>A0A410FU38_BIPS1</name>